<reference evidence="1 2" key="1">
    <citation type="submission" date="2016-10" db="EMBL/GenBank/DDBJ databases">
        <authorList>
            <person name="de Groot N.N."/>
        </authorList>
    </citation>
    <scope>NUCLEOTIDE SEQUENCE [LARGE SCALE GENOMIC DNA]</scope>
    <source>
        <strain evidence="1 2">F</strain>
    </source>
</reference>
<dbReference type="AlphaFoldDB" id="A0A1I6K636"/>
<dbReference type="Gene3D" id="3.40.50.11110">
    <property type="entry name" value="Sialyltransferase, C-terminal GT-B Rossman nucleotide-binding domain"/>
    <property type="match status" value="1"/>
</dbReference>
<dbReference type="Proteomes" id="UP000214760">
    <property type="component" value="Unassembled WGS sequence"/>
</dbReference>
<proteinExistence type="predicted"/>
<evidence type="ECO:0000313" key="1">
    <source>
        <dbReference type="EMBL" id="SFR86538.1"/>
    </source>
</evidence>
<sequence>MVHFVFVALTTYQLMVSDIYARQICEKYIGKVTIVSVGLNERPADHVSYELIEIPYLNGDKYHRVIQRLVYGGRLFRFSKLSGVIRKEDKTCLFIFNDNEPITNKLLRIVKSTNSNLTVLLDEGIGSYADTREIALTTKQKIRWLFTSGLGSPMQYKAIGDNPLIDVAFVSNKELYASLRKATKQKVFPQDKRALYVKSDRFLADYYSVKKQELKCDVVYLGQPFYENSEVSKTEADYICKVFEMVPSNLRIVIKPHPRDQEGKYSFLEERYKNTTVIDNELAKLPLECLSNIIGAKIMIGHNSSALINIANSFSGIVCCLTYRLPCAENMHKVWMNTYSYSSYDDSMYSSVNNNIFIPDNDNDFIAIFNSRISSNDIDDQCDNNDFNILLTYCLETMGEGEE</sequence>
<dbReference type="RefSeq" id="WP_031474514.1">
    <property type="nucleotide sequence ID" value="NZ_FOZC01000015.1"/>
</dbReference>
<protein>
    <recommendedName>
        <fullName evidence="3">CDP-Glycerol:Poly(Glycerophosphate) glycerophosphotransferase</fullName>
    </recommendedName>
</protein>
<name>A0A1I6K636_9FIRM</name>
<evidence type="ECO:0008006" key="3">
    <source>
        <dbReference type="Google" id="ProtNLM"/>
    </source>
</evidence>
<dbReference type="InterPro" id="IPR010866">
    <property type="entry name" value="A-2_8-polyST"/>
</dbReference>
<dbReference type="Pfam" id="PF07388">
    <property type="entry name" value="A-2_8-polyST"/>
    <property type="match status" value="1"/>
</dbReference>
<gene>
    <name evidence="1" type="ORF">SAMN02910262_02275</name>
</gene>
<dbReference type="EMBL" id="FOZC01000015">
    <property type="protein sequence ID" value="SFR86538.1"/>
    <property type="molecule type" value="Genomic_DNA"/>
</dbReference>
<accession>A0A1I6K636</accession>
<organism evidence="1 2">
    <name type="scientific">[Clostridium] aminophilum</name>
    <dbReference type="NCBI Taxonomy" id="1526"/>
    <lineage>
        <taxon>Bacteria</taxon>
        <taxon>Bacillati</taxon>
        <taxon>Bacillota</taxon>
        <taxon>Clostridia</taxon>
        <taxon>Lachnospirales</taxon>
        <taxon>Lachnospiraceae</taxon>
    </lineage>
</organism>
<evidence type="ECO:0000313" key="2">
    <source>
        <dbReference type="Proteomes" id="UP000214760"/>
    </source>
</evidence>